<protein>
    <submittedName>
        <fullName evidence="3">Uncharacterized protein</fullName>
    </submittedName>
</protein>
<organism evidence="3 4">
    <name type="scientific">Phytophthora rubi</name>
    <dbReference type="NCBI Taxonomy" id="129364"/>
    <lineage>
        <taxon>Eukaryota</taxon>
        <taxon>Sar</taxon>
        <taxon>Stramenopiles</taxon>
        <taxon>Oomycota</taxon>
        <taxon>Peronosporomycetes</taxon>
        <taxon>Peronosporales</taxon>
        <taxon>Peronosporaceae</taxon>
        <taxon>Phytophthora</taxon>
    </lineage>
</organism>
<gene>
    <name evidence="2" type="ORF">PR002_g29376</name>
    <name evidence="3" type="ORF">PR003_g30556</name>
</gene>
<name>A0A6A4BGI0_9STRA</name>
<evidence type="ECO:0000313" key="4">
    <source>
        <dbReference type="Proteomes" id="UP000434957"/>
    </source>
</evidence>
<dbReference type="AlphaFoldDB" id="A0A6A4BGI0"/>
<evidence type="ECO:0000313" key="5">
    <source>
        <dbReference type="Proteomes" id="UP000435112"/>
    </source>
</evidence>
<dbReference type="Proteomes" id="UP000434957">
    <property type="component" value="Unassembled WGS sequence"/>
</dbReference>
<evidence type="ECO:0000313" key="3">
    <source>
        <dbReference type="EMBL" id="KAE9271289.1"/>
    </source>
</evidence>
<sequence length="109" mass="11715">MRTWRVKVNNVYSSTLQLKGGLACAATCLACCSQALVVSWMPDVGHKAVVARAQMQHTRFAPARRAKRPRAATMSVNGRCVLHAGAEPDQNSKGGQGWVKIRGVPVSAK</sequence>
<evidence type="ECO:0000313" key="2">
    <source>
        <dbReference type="EMBL" id="KAE8963142.1"/>
    </source>
</evidence>
<accession>A0A6A4BGI0</accession>
<feature type="region of interest" description="Disordered" evidence="1">
    <location>
        <begin position="85"/>
        <end position="109"/>
    </location>
</feature>
<keyword evidence="4" id="KW-1185">Reference proteome</keyword>
<comment type="caution">
    <text evidence="3">The sequence shown here is derived from an EMBL/GenBank/DDBJ whole genome shotgun (WGS) entry which is preliminary data.</text>
</comment>
<dbReference type="EMBL" id="QXFT01005763">
    <property type="protein sequence ID" value="KAE9271289.1"/>
    <property type="molecule type" value="Genomic_DNA"/>
</dbReference>
<dbReference type="EMBL" id="QXFU01005764">
    <property type="protein sequence ID" value="KAE8963142.1"/>
    <property type="molecule type" value="Genomic_DNA"/>
</dbReference>
<dbReference type="Proteomes" id="UP000435112">
    <property type="component" value="Unassembled WGS sequence"/>
</dbReference>
<proteinExistence type="predicted"/>
<evidence type="ECO:0000256" key="1">
    <source>
        <dbReference type="SAM" id="MobiDB-lite"/>
    </source>
</evidence>
<reference evidence="3 4" key="1">
    <citation type="submission" date="2018-08" db="EMBL/GenBank/DDBJ databases">
        <title>Genomic investigation of the strawberry pathogen Phytophthora fragariae indicates pathogenicity is determined by transcriptional variation in three key races.</title>
        <authorList>
            <person name="Adams T.M."/>
            <person name="Armitage A.D."/>
            <person name="Sobczyk M.K."/>
            <person name="Bates H.J."/>
            <person name="Dunwell J.M."/>
            <person name="Nellist C.F."/>
            <person name="Harrison R.J."/>
        </authorList>
    </citation>
    <scope>NUCLEOTIDE SEQUENCE [LARGE SCALE GENOMIC DNA]</scope>
    <source>
        <strain evidence="2 5">SCRP324</strain>
        <strain evidence="3 4">SCRP333</strain>
    </source>
</reference>